<evidence type="ECO:0000313" key="2">
    <source>
        <dbReference type="Proteomes" id="UP000076858"/>
    </source>
</evidence>
<dbReference type="Proteomes" id="UP000076858">
    <property type="component" value="Unassembled WGS sequence"/>
</dbReference>
<reference evidence="1 2" key="1">
    <citation type="submission" date="2016-03" db="EMBL/GenBank/DDBJ databases">
        <title>EvidentialGene: Evidence-directed Construction of Genes on Genomes.</title>
        <authorList>
            <person name="Gilbert D.G."/>
            <person name="Choi J.-H."/>
            <person name="Mockaitis K."/>
            <person name="Colbourne J."/>
            <person name="Pfrender M."/>
        </authorList>
    </citation>
    <scope>NUCLEOTIDE SEQUENCE [LARGE SCALE GENOMIC DNA]</scope>
    <source>
        <strain evidence="1 2">Xinb3</strain>
        <tissue evidence="1">Complete organism</tissue>
    </source>
</reference>
<sequence>MVTRSASTAREITLFYEMSDPELASIYPCASESSSAYGIEIVVPTNIQNDEDREEFGISGSGSKAKLNCKQTSVQNFFQLQVCVFLPPAVLPTPTCSSASPSLAEEEINANSITIANTVSASPNSTEPNKKKPYYRQKFVDKYGLLKNAYFKYCCEECTNSHSELIRLMATCIHLEKGNKRTLELEEQQRNSLQRYVSRSAKQAELEGRLSLFIAEDNFVLSVIDSLGDLLKKCFPDDERVRKLALKKQKLGNVVRYGFGDYLKGGLVKTLKTVLFSIIIDETTDASVKGQLVCVVQYWCLNNHKLIVKLLE</sequence>
<comment type="caution">
    <text evidence="1">The sequence shown here is derived from an EMBL/GenBank/DDBJ whole genome shotgun (WGS) entry which is preliminary data.</text>
</comment>
<dbReference type="OrthoDB" id="6379362at2759"/>
<keyword evidence="2" id="KW-1185">Reference proteome</keyword>
<protein>
    <recommendedName>
        <fullName evidence="3">DUF4371 domain-containing protein</fullName>
    </recommendedName>
</protein>
<gene>
    <name evidence="1" type="ORF">APZ42_028932</name>
</gene>
<name>A0A164Q2S9_9CRUS</name>
<organism evidence="1 2">
    <name type="scientific">Daphnia magna</name>
    <dbReference type="NCBI Taxonomy" id="35525"/>
    <lineage>
        <taxon>Eukaryota</taxon>
        <taxon>Metazoa</taxon>
        <taxon>Ecdysozoa</taxon>
        <taxon>Arthropoda</taxon>
        <taxon>Crustacea</taxon>
        <taxon>Branchiopoda</taxon>
        <taxon>Diplostraca</taxon>
        <taxon>Cladocera</taxon>
        <taxon>Anomopoda</taxon>
        <taxon>Daphniidae</taxon>
        <taxon>Daphnia</taxon>
    </lineage>
</organism>
<evidence type="ECO:0000313" key="1">
    <source>
        <dbReference type="EMBL" id="KZS07380.1"/>
    </source>
</evidence>
<accession>A0A164Q2S9</accession>
<evidence type="ECO:0008006" key="3">
    <source>
        <dbReference type="Google" id="ProtNLM"/>
    </source>
</evidence>
<dbReference type="AlphaFoldDB" id="A0A164Q2S9"/>
<dbReference type="EMBL" id="LRGB01002485">
    <property type="protein sequence ID" value="KZS07380.1"/>
    <property type="molecule type" value="Genomic_DNA"/>
</dbReference>
<proteinExistence type="predicted"/>